<proteinExistence type="predicted"/>
<dbReference type="Proteomes" id="UP000683925">
    <property type="component" value="Unassembled WGS sequence"/>
</dbReference>
<dbReference type="EMBL" id="CAJJDP010000084">
    <property type="protein sequence ID" value="CAD8185534.1"/>
    <property type="molecule type" value="Genomic_DNA"/>
</dbReference>
<accession>A0A8S1W6I2</accession>
<keyword evidence="2" id="KW-1185">Reference proteome</keyword>
<organism evidence="1 2">
    <name type="scientific">Paramecium octaurelia</name>
    <dbReference type="NCBI Taxonomy" id="43137"/>
    <lineage>
        <taxon>Eukaryota</taxon>
        <taxon>Sar</taxon>
        <taxon>Alveolata</taxon>
        <taxon>Ciliophora</taxon>
        <taxon>Intramacronucleata</taxon>
        <taxon>Oligohymenophorea</taxon>
        <taxon>Peniculida</taxon>
        <taxon>Parameciidae</taxon>
        <taxon>Paramecium</taxon>
    </lineage>
</organism>
<dbReference type="AlphaFoldDB" id="A0A8S1W6I2"/>
<evidence type="ECO:0000313" key="2">
    <source>
        <dbReference type="Proteomes" id="UP000683925"/>
    </source>
</evidence>
<protein>
    <submittedName>
        <fullName evidence="1">Uncharacterized protein</fullName>
    </submittedName>
</protein>
<gene>
    <name evidence="1" type="ORF">POCTA_138.1.T0850223</name>
</gene>
<comment type="caution">
    <text evidence="1">The sequence shown here is derived from an EMBL/GenBank/DDBJ whole genome shotgun (WGS) entry which is preliminary data.</text>
</comment>
<evidence type="ECO:0000313" key="1">
    <source>
        <dbReference type="EMBL" id="CAD8185534.1"/>
    </source>
</evidence>
<reference evidence="1" key="1">
    <citation type="submission" date="2021-01" db="EMBL/GenBank/DDBJ databases">
        <authorList>
            <consortium name="Genoscope - CEA"/>
            <person name="William W."/>
        </authorList>
    </citation>
    <scope>NUCLEOTIDE SEQUENCE</scope>
</reference>
<sequence length="40" mass="4523">MKNAANQNEGYVEKQSSKQPLIYVEIIQKGAETNEITIQN</sequence>
<name>A0A8S1W6I2_PAROT</name>